<feature type="region of interest" description="Disordered" evidence="1">
    <location>
        <begin position="1"/>
        <end position="25"/>
    </location>
</feature>
<keyword evidence="3" id="KW-1185">Reference proteome</keyword>
<name>A0A2T7P5W5_POMCA</name>
<gene>
    <name evidence="2" type="ORF">C0Q70_11405</name>
</gene>
<evidence type="ECO:0000313" key="2">
    <source>
        <dbReference type="EMBL" id="PVD28810.1"/>
    </source>
</evidence>
<evidence type="ECO:0000256" key="1">
    <source>
        <dbReference type="SAM" id="MobiDB-lite"/>
    </source>
</evidence>
<accession>A0A2T7P5W5</accession>
<reference evidence="2 3" key="1">
    <citation type="submission" date="2018-04" db="EMBL/GenBank/DDBJ databases">
        <title>The genome of golden apple snail Pomacea canaliculata provides insight into stress tolerance and invasive adaptation.</title>
        <authorList>
            <person name="Liu C."/>
            <person name="Liu B."/>
            <person name="Ren Y."/>
            <person name="Zhang Y."/>
            <person name="Wang H."/>
            <person name="Li S."/>
            <person name="Jiang F."/>
            <person name="Yin L."/>
            <person name="Zhang G."/>
            <person name="Qian W."/>
            <person name="Fan W."/>
        </authorList>
    </citation>
    <scope>NUCLEOTIDE SEQUENCE [LARGE SCALE GENOMIC DNA]</scope>
    <source>
        <strain evidence="2">SZHN2017</strain>
        <tissue evidence="2">Muscle</tissue>
    </source>
</reference>
<evidence type="ECO:0000313" key="3">
    <source>
        <dbReference type="Proteomes" id="UP000245119"/>
    </source>
</evidence>
<proteinExistence type="predicted"/>
<dbReference type="EMBL" id="PZQS01000006">
    <property type="protein sequence ID" value="PVD28810.1"/>
    <property type="molecule type" value="Genomic_DNA"/>
</dbReference>
<organism evidence="2 3">
    <name type="scientific">Pomacea canaliculata</name>
    <name type="common">Golden apple snail</name>
    <dbReference type="NCBI Taxonomy" id="400727"/>
    <lineage>
        <taxon>Eukaryota</taxon>
        <taxon>Metazoa</taxon>
        <taxon>Spiralia</taxon>
        <taxon>Lophotrochozoa</taxon>
        <taxon>Mollusca</taxon>
        <taxon>Gastropoda</taxon>
        <taxon>Caenogastropoda</taxon>
        <taxon>Architaenioglossa</taxon>
        <taxon>Ampullarioidea</taxon>
        <taxon>Ampullariidae</taxon>
        <taxon>Pomacea</taxon>
    </lineage>
</organism>
<comment type="caution">
    <text evidence="2">The sequence shown here is derived from an EMBL/GenBank/DDBJ whole genome shotgun (WGS) entry which is preliminary data.</text>
</comment>
<sequence length="101" mass="10914">MSTTCNAVHAANSTESRITPDTGVSATLPAVPSRFFRPYKGSTGAPSGTNGKLWSTTAQRAILEASAGCSLHKGRWRRWGTLETWQRSQCRGFSHSKHPAP</sequence>
<dbReference type="AlphaFoldDB" id="A0A2T7P5W5"/>
<dbReference type="Proteomes" id="UP000245119">
    <property type="component" value="Linkage Group LG6"/>
</dbReference>
<protein>
    <submittedName>
        <fullName evidence="2">Uncharacterized protein</fullName>
    </submittedName>
</protein>